<dbReference type="EMBL" id="SZVO01000005">
    <property type="protein sequence ID" value="TKT91977.1"/>
    <property type="molecule type" value="Genomic_DNA"/>
</dbReference>
<keyword evidence="2" id="KW-0378">Hydrolase</keyword>
<dbReference type="GO" id="GO:0016787">
    <property type="term" value="F:hydrolase activity"/>
    <property type="evidence" value="ECO:0007669"/>
    <property type="project" value="UniProtKB-KW"/>
</dbReference>
<gene>
    <name evidence="4" type="ORF">FDK13_12600</name>
</gene>
<dbReference type="AlphaFoldDB" id="A0A4U6D6W6"/>
<dbReference type="Gene3D" id="3.90.79.10">
    <property type="entry name" value="Nucleoside Triphosphate Pyrophosphohydrolase"/>
    <property type="match status" value="1"/>
</dbReference>
<dbReference type="Pfam" id="PF00293">
    <property type="entry name" value="NUDIX"/>
    <property type="match status" value="1"/>
</dbReference>
<dbReference type="PROSITE" id="PS51462">
    <property type="entry name" value="NUDIX"/>
    <property type="match status" value="1"/>
</dbReference>
<keyword evidence="5" id="KW-1185">Reference proteome</keyword>
<evidence type="ECO:0000256" key="2">
    <source>
        <dbReference type="ARBA" id="ARBA00022801"/>
    </source>
</evidence>
<feature type="domain" description="Nudix hydrolase" evidence="3">
    <location>
        <begin position="1"/>
        <end position="145"/>
    </location>
</feature>
<sequence>MNGSSAICLPVENALFNFRVAGVAIHDGKLLLHKTLTDNFWSLPGGRVDMFEFSRETLLREMLEEIGKTISVGNLLWIVENFFEYNDIKHHEIGFYYQMEITDLQNQDDFIIKEDETELLFHWREIDNINPESIYPEFITKDLLLNTSSIQHITLNFKNLNVI</sequence>
<protein>
    <submittedName>
        <fullName evidence="4">NUDIX domain-containing protein</fullName>
    </submittedName>
</protein>
<proteinExistence type="predicted"/>
<dbReference type="CDD" id="cd04688">
    <property type="entry name" value="NUDIX_Hydrolase"/>
    <property type="match status" value="1"/>
</dbReference>
<dbReference type="PANTHER" id="PTHR43046">
    <property type="entry name" value="GDP-MANNOSE MANNOSYL HYDROLASE"/>
    <property type="match status" value="1"/>
</dbReference>
<name>A0A4U6D6W6_9BACT</name>
<dbReference type="InterPro" id="IPR000086">
    <property type="entry name" value="NUDIX_hydrolase_dom"/>
</dbReference>
<dbReference type="PANTHER" id="PTHR43046:SF14">
    <property type="entry name" value="MUTT_NUDIX FAMILY PROTEIN"/>
    <property type="match status" value="1"/>
</dbReference>
<dbReference type="PROSITE" id="PS00893">
    <property type="entry name" value="NUDIX_BOX"/>
    <property type="match status" value="1"/>
</dbReference>
<dbReference type="InterPro" id="IPR020084">
    <property type="entry name" value="NUDIX_hydrolase_CS"/>
</dbReference>
<dbReference type="InterPro" id="IPR015797">
    <property type="entry name" value="NUDIX_hydrolase-like_dom_sf"/>
</dbReference>
<evidence type="ECO:0000313" key="4">
    <source>
        <dbReference type="EMBL" id="TKT91977.1"/>
    </source>
</evidence>
<comment type="cofactor">
    <cofactor evidence="1">
        <name>Mg(2+)</name>
        <dbReference type="ChEBI" id="CHEBI:18420"/>
    </cofactor>
</comment>
<dbReference type="Proteomes" id="UP000304900">
    <property type="component" value="Unassembled WGS sequence"/>
</dbReference>
<evidence type="ECO:0000256" key="1">
    <source>
        <dbReference type="ARBA" id="ARBA00001946"/>
    </source>
</evidence>
<evidence type="ECO:0000313" key="5">
    <source>
        <dbReference type="Proteomes" id="UP000304900"/>
    </source>
</evidence>
<accession>A0A4U6D6W6</accession>
<reference evidence="4 5" key="1">
    <citation type="submission" date="2019-05" db="EMBL/GenBank/DDBJ databases">
        <title>Dyadobacter AR-3-8 sp. nov., isolated from arctic soil.</title>
        <authorList>
            <person name="Chaudhary D.K."/>
        </authorList>
    </citation>
    <scope>NUCLEOTIDE SEQUENCE [LARGE SCALE GENOMIC DNA]</scope>
    <source>
        <strain evidence="4 5">AR-3-8</strain>
    </source>
</reference>
<dbReference type="RefSeq" id="WP_137340346.1">
    <property type="nucleotide sequence ID" value="NZ_BSQH01000006.1"/>
</dbReference>
<comment type="caution">
    <text evidence="4">The sequence shown here is derived from an EMBL/GenBank/DDBJ whole genome shotgun (WGS) entry which is preliminary data.</text>
</comment>
<organism evidence="4 5">
    <name type="scientific">Dyadobacter frigoris</name>
    <dbReference type="NCBI Taxonomy" id="2576211"/>
    <lineage>
        <taxon>Bacteria</taxon>
        <taxon>Pseudomonadati</taxon>
        <taxon>Bacteroidota</taxon>
        <taxon>Cytophagia</taxon>
        <taxon>Cytophagales</taxon>
        <taxon>Spirosomataceae</taxon>
        <taxon>Dyadobacter</taxon>
    </lineage>
</organism>
<evidence type="ECO:0000259" key="3">
    <source>
        <dbReference type="PROSITE" id="PS51462"/>
    </source>
</evidence>
<dbReference type="SUPFAM" id="SSF55811">
    <property type="entry name" value="Nudix"/>
    <property type="match status" value="1"/>
</dbReference>
<dbReference type="OrthoDB" id="9810648at2"/>